<reference evidence="6 7" key="1">
    <citation type="journal article" date="2015" name="Stand. Genomic Sci.">
        <title>Genomic Encyclopedia of Bacterial and Archaeal Type Strains, Phase III: the genomes of soil and plant-associated and newly described type strains.</title>
        <authorList>
            <person name="Whitman W.B."/>
            <person name="Woyke T."/>
            <person name="Klenk H.P."/>
            <person name="Zhou Y."/>
            <person name="Lilburn T.G."/>
            <person name="Beck B.J."/>
            <person name="De Vos P."/>
            <person name="Vandamme P."/>
            <person name="Eisen J.A."/>
            <person name="Garrity G."/>
            <person name="Hugenholtz P."/>
            <person name="Kyrpides N.C."/>
        </authorList>
    </citation>
    <scope>NUCLEOTIDE SEQUENCE [LARGE SCALE GENOMIC DNA]</scope>
    <source>
        <strain evidence="6 7">DSM 64</strain>
    </source>
</reference>
<protein>
    <submittedName>
        <fullName evidence="6">Amino acid/amide ABC transporter substrate-binding protein (HAAT family)</fullName>
    </submittedName>
</protein>
<dbReference type="CDD" id="cd06326">
    <property type="entry name" value="PBP1_ABC_ligand_binding-like"/>
    <property type="match status" value="1"/>
</dbReference>
<gene>
    <name evidence="6" type="ORF">ATF69_1078</name>
</gene>
<comment type="caution">
    <text evidence="6">The sequence shown here is derived from an EMBL/GenBank/DDBJ whole genome shotgun (WGS) entry which is preliminary data.</text>
</comment>
<dbReference type="Proteomes" id="UP000321485">
    <property type="component" value="Unassembled WGS sequence"/>
</dbReference>
<dbReference type="PROSITE" id="PS51318">
    <property type="entry name" value="TAT"/>
    <property type="match status" value="1"/>
</dbReference>
<keyword evidence="3" id="KW-0732">Signal</keyword>
<dbReference type="InterPro" id="IPR028082">
    <property type="entry name" value="Peripla_BP_I"/>
</dbReference>
<dbReference type="Gene3D" id="3.40.50.2300">
    <property type="match status" value="2"/>
</dbReference>
<evidence type="ECO:0000313" key="6">
    <source>
        <dbReference type="EMBL" id="TWG39210.1"/>
    </source>
</evidence>
<evidence type="ECO:0000256" key="4">
    <source>
        <dbReference type="ARBA" id="ARBA00022970"/>
    </source>
</evidence>
<evidence type="ECO:0000256" key="3">
    <source>
        <dbReference type="ARBA" id="ARBA00022729"/>
    </source>
</evidence>
<proteinExistence type="inferred from homology"/>
<dbReference type="SUPFAM" id="SSF53822">
    <property type="entry name" value="Periplasmic binding protein-like I"/>
    <property type="match status" value="1"/>
</dbReference>
<dbReference type="AlphaFoldDB" id="A0A561XSY0"/>
<keyword evidence="2" id="KW-0813">Transport</keyword>
<dbReference type="GeneID" id="51110149"/>
<dbReference type="GO" id="GO:0006865">
    <property type="term" value="P:amino acid transport"/>
    <property type="evidence" value="ECO:0007669"/>
    <property type="project" value="UniProtKB-KW"/>
</dbReference>
<dbReference type="InterPro" id="IPR006311">
    <property type="entry name" value="TAT_signal"/>
</dbReference>
<dbReference type="PRINTS" id="PR00337">
    <property type="entry name" value="LEUILEVALBP"/>
</dbReference>
<feature type="domain" description="Leucine-binding protein" evidence="5">
    <location>
        <begin position="56"/>
        <end position="388"/>
    </location>
</feature>
<organism evidence="6 7">
    <name type="scientific">Acidovorax delafieldii</name>
    <name type="common">Pseudomonas delafieldii</name>
    <dbReference type="NCBI Taxonomy" id="47920"/>
    <lineage>
        <taxon>Bacteria</taxon>
        <taxon>Pseudomonadati</taxon>
        <taxon>Pseudomonadota</taxon>
        <taxon>Betaproteobacteria</taxon>
        <taxon>Burkholderiales</taxon>
        <taxon>Comamonadaceae</taxon>
        <taxon>Acidovorax</taxon>
    </lineage>
</organism>
<dbReference type="InterPro" id="IPR000709">
    <property type="entry name" value="Leu_Ile_Val-bd"/>
</dbReference>
<accession>A0A561XSY0</accession>
<sequence length="403" mass="42332">MTQHPSITAHTVPPAPTAPRPLARRQVLAAAAATAAAVGLPGLGWSGAARAQEGAIKIAQSTALTGPLGDLGSAMHQGAKAAFAGINARGGVHGKAIELVTQDDTYDVPKALANVEQFLADPGYFALFNCMGTPMIDAMLPKVIESGIPFFAPFTGAQLSRTKNARNVFNIRASYADEAEKLVQHLSTIGMQRIGIVYQNNSFGKEVFNAAKQSMDRLKLPEAVTVTVENNASDAGSAAAKLAGGNLEAIVIGLAGKPTLEFVKAFRALKRGVTLYALSVMGTPATVKALGADATGMAISQVVPLPSNVVMPVVREFQAAWKASGATAEPSHLALEGYINARVFAEALQRAGRNPTRAAFIDATWNLKKWDLGGFEISASTPDRNASRFVELTLVGRDGRFLR</sequence>
<dbReference type="EMBL" id="VJWE01000011">
    <property type="protein sequence ID" value="TWG39210.1"/>
    <property type="molecule type" value="Genomic_DNA"/>
</dbReference>
<name>A0A561XSY0_ACIDE</name>
<keyword evidence="4" id="KW-0029">Amino-acid transport</keyword>
<evidence type="ECO:0000259" key="5">
    <source>
        <dbReference type="Pfam" id="PF13458"/>
    </source>
</evidence>
<evidence type="ECO:0000256" key="1">
    <source>
        <dbReference type="ARBA" id="ARBA00010062"/>
    </source>
</evidence>
<dbReference type="PANTHER" id="PTHR47235">
    <property type="entry name" value="BLR6548 PROTEIN"/>
    <property type="match status" value="1"/>
</dbReference>
<evidence type="ECO:0000256" key="2">
    <source>
        <dbReference type="ARBA" id="ARBA00022448"/>
    </source>
</evidence>
<dbReference type="InterPro" id="IPR028081">
    <property type="entry name" value="Leu-bd"/>
</dbReference>
<dbReference type="RefSeq" id="WP_244303660.1">
    <property type="nucleotide sequence ID" value="NZ_VJWE01000011.1"/>
</dbReference>
<evidence type="ECO:0000313" key="7">
    <source>
        <dbReference type="Proteomes" id="UP000321485"/>
    </source>
</evidence>
<comment type="similarity">
    <text evidence="1">Belongs to the leucine-binding protein family.</text>
</comment>
<dbReference type="PANTHER" id="PTHR47235:SF1">
    <property type="entry name" value="BLR6548 PROTEIN"/>
    <property type="match status" value="1"/>
</dbReference>
<dbReference type="Pfam" id="PF13458">
    <property type="entry name" value="Peripla_BP_6"/>
    <property type="match status" value="1"/>
</dbReference>